<sequence length="276" mass="30854">MMKIYGAMGRLGQLVGFCRRWLAVIRRKREKRCNGLRSALDLPALSIEQYFDFSGYYESRGNPRGNPDTDCLSIIRESDQCEPKVLRPGDDQRVNIATNEFVAAGAPECGPNVSFQPSVSLIIPSLSSASVTLLPSNMNASFALDNTGLLVSGLSYSCEQCNHKFGTMGQVKKHRDQKHPSKPYHCGKPGCSRFSNQKDYNRHIESSQAHRTSSSPAYKCACGWSNFRWDKYKTHSQPCMRPPALLPMASEVDLDVKTHGTDMKSLSLFMEQETED</sequence>
<dbReference type="SMART" id="SM00355">
    <property type="entry name" value="ZnF_C2H2"/>
    <property type="match status" value="2"/>
</dbReference>
<evidence type="ECO:0000256" key="1">
    <source>
        <dbReference type="PROSITE-ProRule" id="PRU00042"/>
    </source>
</evidence>
<dbReference type="Proteomes" id="UP000799302">
    <property type="component" value="Unassembled WGS sequence"/>
</dbReference>
<organism evidence="3 4">
    <name type="scientific">Microthyrium microscopicum</name>
    <dbReference type="NCBI Taxonomy" id="703497"/>
    <lineage>
        <taxon>Eukaryota</taxon>
        <taxon>Fungi</taxon>
        <taxon>Dikarya</taxon>
        <taxon>Ascomycota</taxon>
        <taxon>Pezizomycotina</taxon>
        <taxon>Dothideomycetes</taxon>
        <taxon>Dothideomycetes incertae sedis</taxon>
        <taxon>Microthyriales</taxon>
        <taxon>Microthyriaceae</taxon>
        <taxon>Microthyrium</taxon>
    </lineage>
</organism>
<name>A0A6A6U654_9PEZI</name>
<accession>A0A6A6U654</accession>
<feature type="domain" description="C2H2-type" evidence="2">
    <location>
        <begin position="156"/>
        <end position="184"/>
    </location>
</feature>
<evidence type="ECO:0000259" key="2">
    <source>
        <dbReference type="PROSITE" id="PS50157"/>
    </source>
</evidence>
<reference evidence="3" key="1">
    <citation type="journal article" date="2020" name="Stud. Mycol.">
        <title>101 Dothideomycetes genomes: a test case for predicting lifestyles and emergence of pathogens.</title>
        <authorList>
            <person name="Haridas S."/>
            <person name="Albert R."/>
            <person name="Binder M."/>
            <person name="Bloem J."/>
            <person name="Labutti K."/>
            <person name="Salamov A."/>
            <person name="Andreopoulos B."/>
            <person name="Baker S."/>
            <person name="Barry K."/>
            <person name="Bills G."/>
            <person name="Bluhm B."/>
            <person name="Cannon C."/>
            <person name="Castanera R."/>
            <person name="Culley D."/>
            <person name="Daum C."/>
            <person name="Ezra D."/>
            <person name="Gonzalez J."/>
            <person name="Henrissat B."/>
            <person name="Kuo A."/>
            <person name="Liang C."/>
            <person name="Lipzen A."/>
            <person name="Lutzoni F."/>
            <person name="Magnuson J."/>
            <person name="Mondo S."/>
            <person name="Nolan M."/>
            <person name="Ohm R."/>
            <person name="Pangilinan J."/>
            <person name="Park H.-J."/>
            <person name="Ramirez L."/>
            <person name="Alfaro M."/>
            <person name="Sun H."/>
            <person name="Tritt A."/>
            <person name="Yoshinaga Y."/>
            <person name="Zwiers L.-H."/>
            <person name="Turgeon B."/>
            <person name="Goodwin S."/>
            <person name="Spatafora J."/>
            <person name="Crous P."/>
            <person name="Grigoriev I."/>
        </authorList>
    </citation>
    <scope>NUCLEOTIDE SEQUENCE</scope>
    <source>
        <strain evidence="3">CBS 115976</strain>
    </source>
</reference>
<dbReference type="PROSITE" id="PS00028">
    <property type="entry name" value="ZINC_FINGER_C2H2_1"/>
    <property type="match status" value="1"/>
</dbReference>
<protein>
    <recommendedName>
        <fullName evidence="2">C2H2-type domain-containing protein</fullName>
    </recommendedName>
</protein>
<dbReference type="AlphaFoldDB" id="A0A6A6U654"/>
<dbReference type="Gene3D" id="3.30.160.60">
    <property type="entry name" value="Classic Zinc Finger"/>
    <property type="match status" value="1"/>
</dbReference>
<gene>
    <name evidence="3" type="ORF">BT63DRAFT_456942</name>
</gene>
<keyword evidence="1" id="KW-0479">Metal-binding</keyword>
<keyword evidence="1" id="KW-0862">Zinc</keyword>
<dbReference type="GO" id="GO:0008270">
    <property type="term" value="F:zinc ion binding"/>
    <property type="evidence" value="ECO:0007669"/>
    <property type="project" value="UniProtKB-KW"/>
</dbReference>
<evidence type="ECO:0000313" key="3">
    <source>
        <dbReference type="EMBL" id="KAF2667642.1"/>
    </source>
</evidence>
<dbReference type="PROSITE" id="PS50157">
    <property type="entry name" value="ZINC_FINGER_C2H2_2"/>
    <property type="match status" value="1"/>
</dbReference>
<keyword evidence="1" id="KW-0863">Zinc-finger</keyword>
<proteinExistence type="predicted"/>
<dbReference type="EMBL" id="MU004237">
    <property type="protein sequence ID" value="KAF2667642.1"/>
    <property type="molecule type" value="Genomic_DNA"/>
</dbReference>
<dbReference type="InterPro" id="IPR013087">
    <property type="entry name" value="Znf_C2H2_type"/>
</dbReference>
<evidence type="ECO:0000313" key="4">
    <source>
        <dbReference type="Proteomes" id="UP000799302"/>
    </source>
</evidence>
<keyword evidence="4" id="KW-1185">Reference proteome</keyword>